<keyword evidence="2" id="KW-0472">Membrane</keyword>
<evidence type="ECO:0000313" key="4">
    <source>
        <dbReference type="Proteomes" id="UP000649617"/>
    </source>
</evidence>
<dbReference type="OrthoDB" id="442819at2759"/>
<sequence>ADYQRGFESGYAAGKQEVMKMRQPGANTWSNYAFQLITDVVILIIVLIGFGRLERCFYRTAKAPEAPPAAEEGTSQPRPKFTPHALTRSYEATIQHHAQG</sequence>
<feature type="region of interest" description="Disordered" evidence="1">
    <location>
        <begin position="64"/>
        <end position="87"/>
    </location>
</feature>
<reference evidence="3" key="1">
    <citation type="submission" date="2021-02" db="EMBL/GenBank/DDBJ databases">
        <authorList>
            <person name="Dougan E. K."/>
            <person name="Rhodes N."/>
            <person name="Thang M."/>
            <person name="Chan C."/>
        </authorList>
    </citation>
    <scope>NUCLEOTIDE SEQUENCE</scope>
</reference>
<feature type="non-terminal residue" evidence="3">
    <location>
        <position position="100"/>
    </location>
</feature>
<dbReference type="Proteomes" id="UP000649617">
    <property type="component" value="Unassembled WGS sequence"/>
</dbReference>
<name>A0A812MUJ5_SYMPI</name>
<comment type="caution">
    <text evidence="3">The sequence shown here is derived from an EMBL/GenBank/DDBJ whole genome shotgun (WGS) entry which is preliminary data.</text>
</comment>
<evidence type="ECO:0000256" key="1">
    <source>
        <dbReference type="SAM" id="MobiDB-lite"/>
    </source>
</evidence>
<protein>
    <submittedName>
        <fullName evidence="3">Uncharacterized protein</fullName>
    </submittedName>
</protein>
<organism evidence="3 4">
    <name type="scientific">Symbiodinium pilosum</name>
    <name type="common">Dinoflagellate</name>
    <dbReference type="NCBI Taxonomy" id="2952"/>
    <lineage>
        <taxon>Eukaryota</taxon>
        <taxon>Sar</taxon>
        <taxon>Alveolata</taxon>
        <taxon>Dinophyceae</taxon>
        <taxon>Suessiales</taxon>
        <taxon>Symbiodiniaceae</taxon>
        <taxon>Symbiodinium</taxon>
    </lineage>
</organism>
<keyword evidence="4" id="KW-1185">Reference proteome</keyword>
<evidence type="ECO:0000313" key="3">
    <source>
        <dbReference type="EMBL" id="CAE7274619.1"/>
    </source>
</evidence>
<accession>A0A812MUJ5</accession>
<dbReference type="EMBL" id="CAJNIZ010008980">
    <property type="protein sequence ID" value="CAE7274619.1"/>
    <property type="molecule type" value="Genomic_DNA"/>
</dbReference>
<keyword evidence="2" id="KW-0812">Transmembrane</keyword>
<proteinExistence type="predicted"/>
<dbReference type="AlphaFoldDB" id="A0A812MUJ5"/>
<gene>
    <name evidence="3" type="ORF">SPIL2461_LOCUS6101</name>
</gene>
<evidence type="ECO:0000256" key="2">
    <source>
        <dbReference type="SAM" id="Phobius"/>
    </source>
</evidence>
<keyword evidence="2" id="KW-1133">Transmembrane helix</keyword>
<feature type="transmembrane region" description="Helical" evidence="2">
    <location>
        <begin position="32"/>
        <end position="53"/>
    </location>
</feature>